<gene>
    <name evidence="3" type="ORF">GCM10011409_07140</name>
</gene>
<dbReference type="AlphaFoldDB" id="A0A9W5TVW4"/>
<keyword evidence="4" id="KW-1185">Reference proteome</keyword>
<reference evidence="3" key="1">
    <citation type="journal article" date="2014" name="Int. J. Syst. Evol. Microbiol.">
        <title>Complete genome sequence of Corynebacterium casei LMG S-19264T (=DSM 44701T), isolated from a smear-ripened cheese.</title>
        <authorList>
            <consortium name="US DOE Joint Genome Institute (JGI-PGF)"/>
            <person name="Walter F."/>
            <person name="Albersmeier A."/>
            <person name="Kalinowski J."/>
            <person name="Ruckert C."/>
        </authorList>
    </citation>
    <scope>NUCLEOTIDE SEQUENCE</scope>
    <source>
        <strain evidence="3">CGMCC 1.15454</strain>
    </source>
</reference>
<dbReference type="SUPFAM" id="SSF53756">
    <property type="entry name" value="UDP-Glycosyltransferase/glycogen phosphorylase"/>
    <property type="match status" value="1"/>
</dbReference>
<dbReference type="GO" id="GO:0016757">
    <property type="term" value="F:glycosyltransferase activity"/>
    <property type="evidence" value="ECO:0007669"/>
    <property type="project" value="InterPro"/>
</dbReference>
<dbReference type="Pfam" id="PF13439">
    <property type="entry name" value="Glyco_transf_4"/>
    <property type="match status" value="1"/>
</dbReference>
<dbReference type="InterPro" id="IPR028098">
    <property type="entry name" value="Glyco_trans_4-like_N"/>
</dbReference>
<evidence type="ECO:0000259" key="1">
    <source>
        <dbReference type="Pfam" id="PF00534"/>
    </source>
</evidence>
<dbReference type="Pfam" id="PF00534">
    <property type="entry name" value="Glycos_transf_1"/>
    <property type="match status" value="1"/>
</dbReference>
<proteinExistence type="predicted"/>
<protein>
    <submittedName>
        <fullName evidence="3">Glycosyl transferase</fullName>
    </submittedName>
</protein>
<sequence>MKILHLNAGNETGGGMHHILGLLKEFNRDEFILGVLEKGEMLKQAERLGIQTVYFSNRVKLSIPLIHKIASYIKRERIGLVHTHGPRANVYAKVLKKMAPFHWIVTVHSDPTHDFMGKGMYGDFLCRLHLNAIRNADRIIAISEPFRTNLHGVGVENNKIVTALNGIDFRKKADKPHVRNDFGFGEHDFLFLMAARLEPVKGHQIALEAFSEIIKGHNGCHLLLAGDGTLTDTLKRAARDLGVEKNVHFLGHRHDIDKFYGMADITMLTSFSESFPLVLLESARAKTPVIATDVGGVSELLCDKSLGWKTSPGNVRELTSAMEEAIIFRNKGMLKRMGEKLESHASSKFSLEIFAENVYNVYLSMDKVNLNVKSEWN</sequence>
<dbReference type="PANTHER" id="PTHR12526:SF638">
    <property type="entry name" value="SPORE COAT PROTEIN SA"/>
    <property type="match status" value="1"/>
</dbReference>
<dbReference type="PANTHER" id="PTHR12526">
    <property type="entry name" value="GLYCOSYLTRANSFERASE"/>
    <property type="match status" value="1"/>
</dbReference>
<feature type="domain" description="Glycosyltransferase subfamily 4-like N-terminal" evidence="2">
    <location>
        <begin position="13"/>
        <end position="169"/>
    </location>
</feature>
<comment type="caution">
    <text evidence="3">The sequence shown here is derived from an EMBL/GenBank/DDBJ whole genome shotgun (WGS) entry which is preliminary data.</text>
</comment>
<evidence type="ECO:0000313" key="4">
    <source>
        <dbReference type="Proteomes" id="UP000621492"/>
    </source>
</evidence>
<dbReference type="Gene3D" id="3.40.50.2000">
    <property type="entry name" value="Glycogen Phosphorylase B"/>
    <property type="match status" value="2"/>
</dbReference>
<reference evidence="3" key="2">
    <citation type="submission" date="2020-09" db="EMBL/GenBank/DDBJ databases">
        <authorList>
            <person name="Sun Q."/>
            <person name="Zhou Y."/>
        </authorList>
    </citation>
    <scope>NUCLEOTIDE SEQUENCE</scope>
    <source>
        <strain evidence="3">CGMCC 1.15454</strain>
    </source>
</reference>
<dbReference type="InterPro" id="IPR001296">
    <property type="entry name" value="Glyco_trans_1"/>
</dbReference>
<accession>A0A9W5TVW4</accession>
<evidence type="ECO:0000259" key="2">
    <source>
        <dbReference type="Pfam" id="PF13439"/>
    </source>
</evidence>
<keyword evidence="3" id="KW-0808">Transferase</keyword>
<name>A0A9W5TVW4_9BACI</name>
<dbReference type="RefSeq" id="WP_088052332.1">
    <property type="nucleotide sequence ID" value="NZ_BMJD01000003.1"/>
</dbReference>
<evidence type="ECO:0000313" key="3">
    <source>
        <dbReference type="EMBL" id="GGB32311.1"/>
    </source>
</evidence>
<dbReference type="EMBL" id="BMJD01000003">
    <property type="protein sequence ID" value="GGB32311.1"/>
    <property type="molecule type" value="Genomic_DNA"/>
</dbReference>
<feature type="domain" description="Glycosyl transferase family 1" evidence="1">
    <location>
        <begin position="176"/>
        <end position="339"/>
    </location>
</feature>
<organism evidence="3 4">
    <name type="scientific">Lentibacillus populi</name>
    <dbReference type="NCBI Taxonomy" id="1827502"/>
    <lineage>
        <taxon>Bacteria</taxon>
        <taxon>Bacillati</taxon>
        <taxon>Bacillota</taxon>
        <taxon>Bacilli</taxon>
        <taxon>Bacillales</taxon>
        <taxon>Bacillaceae</taxon>
        <taxon>Lentibacillus</taxon>
    </lineage>
</organism>
<dbReference type="Proteomes" id="UP000621492">
    <property type="component" value="Unassembled WGS sequence"/>
</dbReference>
<dbReference type="CDD" id="cd03801">
    <property type="entry name" value="GT4_PimA-like"/>
    <property type="match status" value="1"/>
</dbReference>